<evidence type="ECO:0000313" key="3">
    <source>
        <dbReference type="Proteomes" id="UP000054477"/>
    </source>
</evidence>
<evidence type="ECO:0000313" key="2">
    <source>
        <dbReference type="EMBL" id="KIK05432.1"/>
    </source>
</evidence>
<name>A0A0C9Y5L2_9AGAR</name>
<dbReference type="AlphaFoldDB" id="A0A0C9Y5L2"/>
<reference evidence="2 3" key="1">
    <citation type="submission" date="2014-04" db="EMBL/GenBank/DDBJ databases">
        <authorList>
            <consortium name="DOE Joint Genome Institute"/>
            <person name="Kuo A."/>
            <person name="Kohler A."/>
            <person name="Nagy L.G."/>
            <person name="Floudas D."/>
            <person name="Copeland A."/>
            <person name="Barry K.W."/>
            <person name="Cichocki N."/>
            <person name="Veneault-Fourrey C."/>
            <person name="LaButti K."/>
            <person name="Lindquist E.A."/>
            <person name="Lipzen A."/>
            <person name="Lundell T."/>
            <person name="Morin E."/>
            <person name="Murat C."/>
            <person name="Sun H."/>
            <person name="Tunlid A."/>
            <person name="Henrissat B."/>
            <person name="Grigoriev I.V."/>
            <person name="Hibbett D.S."/>
            <person name="Martin F."/>
            <person name="Nordberg H.P."/>
            <person name="Cantor M.N."/>
            <person name="Hua S.X."/>
        </authorList>
    </citation>
    <scope>NUCLEOTIDE SEQUENCE [LARGE SCALE GENOMIC DNA]</scope>
    <source>
        <strain evidence="2 3">LaAM-08-1</strain>
    </source>
</reference>
<gene>
    <name evidence="2" type="ORF">K443DRAFT_675208</name>
</gene>
<feature type="region of interest" description="Disordered" evidence="1">
    <location>
        <begin position="1"/>
        <end position="22"/>
    </location>
</feature>
<proteinExistence type="predicted"/>
<keyword evidence="3" id="KW-1185">Reference proteome</keyword>
<dbReference type="EMBL" id="KN838560">
    <property type="protein sequence ID" value="KIK05432.1"/>
    <property type="molecule type" value="Genomic_DNA"/>
</dbReference>
<reference evidence="3" key="2">
    <citation type="submission" date="2015-01" db="EMBL/GenBank/DDBJ databases">
        <title>Evolutionary Origins and Diversification of the Mycorrhizal Mutualists.</title>
        <authorList>
            <consortium name="DOE Joint Genome Institute"/>
            <consortium name="Mycorrhizal Genomics Consortium"/>
            <person name="Kohler A."/>
            <person name="Kuo A."/>
            <person name="Nagy L.G."/>
            <person name="Floudas D."/>
            <person name="Copeland A."/>
            <person name="Barry K.W."/>
            <person name="Cichocki N."/>
            <person name="Veneault-Fourrey C."/>
            <person name="LaButti K."/>
            <person name="Lindquist E.A."/>
            <person name="Lipzen A."/>
            <person name="Lundell T."/>
            <person name="Morin E."/>
            <person name="Murat C."/>
            <person name="Riley R."/>
            <person name="Ohm R."/>
            <person name="Sun H."/>
            <person name="Tunlid A."/>
            <person name="Henrissat B."/>
            <person name="Grigoriev I.V."/>
            <person name="Hibbett D.S."/>
            <person name="Martin F."/>
        </authorList>
    </citation>
    <scope>NUCLEOTIDE SEQUENCE [LARGE SCALE GENOMIC DNA]</scope>
    <source>
        <strain evidence="3">LaAM-08-1</strain>
    </source>
</reference>
<protein>
    <submittedName>
        <fullName evidence="2">Unplaced genomic scaffold K443scaffold_25, whole genome shotgun sequence</fullName>
    </submittedName>
</protein>
<dbReference type="Proteomes" id="UP000054477">
    <property type="component" value="Unassembled WGS sequence"/>
</dbReference>
<accession>A0A0C9Y5L2</accession>
<dbReference type="HOGENOM" id="CLU_950167_0_0_1"/>
<sequence>MNQWNPHPAEQEMQRANSTSTMNQWNPAEAEMQTRAIQPTSTMNQWDPHTMGQWNPHLAAAEMQRRSIPASTMDQWNLLDEALEMQRRAILTSTMNQWNPHLAAAEMLRRAQQGSTAMVPQPPPPASFFTYTTTFPPPPARKGRKIKASIGEGARGVHVTGGHFLNVANDLVINGANVDGVHFHDAVEGEEGDEIDVGYWKDASGTFDEGTQQLNVGGAVSYIPAGQHNGVSTKSSRVQKAGIHAHMFKGLRDSSKITGGQYTNVAGNVTYVGVHKSAPTSQGARNHGQRRRT</sequence>
<evidence type="ECO:0000256" key="1">
    <source>
        <dbReference type="SAM" id="MobiDB-lite"/>
    </source>
</evidence>
<organism evidence="2 3">
    <name type="scientific">Laccaria amethystina LaAM-08-1</name>
    <dbReference type="NCBI Taxonomy" id="1095629"/>
    <lineage>
        <taxon>Eukaryota</taxon>
        <taxon>Fungi</taxon>
        <taxon>Dikarya</taxon>
        <taxon>Basidiomycota</taxon>
        <taxon>Agaricomycotina</taxon>
        <taxon>Agaricomycetes</taxon>
        <taxon>Agaricomycetidae</taxon>
        <taxon>Agaricales</taxon>
        <taxon>Agaricineae</taxon>
        <taxon>Hydnangiaceae</taxon>
        <taxon>Laccaria</taxon>
    </lineage>
</organism>